<protein>
    <submittedName>
        <fullName evidence="2">Unannotated protein</fullName>
    </submittedName>
</protein>
<gene>
    <name evidence="2" type="ORF">UFOPK3772_03220</name>
</gene>
<sequence length="181" mass="19770">MPLLLGDCFYRMAGWLASRLDEFRQATLWARRRGAIAGEAALDLWALSDVVPRVIDLIVEPVYRPRKAGGETYRVRRRALPLEAVDQVDCIAVLSPFATIQDCINAGTSGREITQAIDTAQARELINRREARGVGCPRVGYAATSRPASSSRCLDTPGAHEDGCPSAVARKCSRSRQNVGD</sequence>
<accession>A0A6J7LS62</accession>
<evidence type="ECO:0000313" key="2">
    <source>
        <dbReference type="EMBL" id="CAB4969393.1"/>
    </source>
</evidence>
<proteinExistence type="predicted"/>
<organism evidence="2">
    <name type="scientific">freshwater metagenome</name>
    <dbReference type="NCBI Taxonomy" id="449393"/>
    <lineage>
        <taxon>unclassified sequences</taxon>
        <taxon>metagenomes</taxon>
        <taxon>ecological metagenomes</taxon>
    </lineage>
</organism>
<evidence type="ECO:0000256" key="1">
    <source>
        <dbReference type="SAM" id="MobiDB-lite"/>
    </source>
</evidence>
<name>A0A6J7LS62_9ZZZZ</name>
<dbReference type="EMBL" id="CAFBNE010000173">
    <property type="protein sequence ID" value="CAB4969393.1"/>
    <property type="molecule type" value="Genomic_DNA"/>
</dbReference>
<feature type="region of interest" description="Disordered" evidence="1">
    <location>
        <begin position="147"/>
        <end position="166"/>
    </location>
</feature>
<reference evidence="2" key="1">
    <citation type="submission" date="2020-05" db="EMBL/GenBank/DDBJ databases">
        <authorList>
            <person name="Chiriac C."/>
            <person name="Salcher M."/>
            <person name="Ghai R."/>
            <person name="Kavagutti S V."/>
        </authorList>
    </citation>
    <scope>NUCLEOTIDE SEQUENCE</scope>
</reference>
<dbReference type="AlphaFoldDB" id="A0A6J7LS62"/>